<evidence type="ECO:0000313" key="1">
    <source>
        <dbReference type="EMBL" id="KAJ5192325.1"/>
    </source>
</evidence>
<keyword evidence="2" id="KW-1185">Reference proteome</keyword>
<dbReference type="Proteomes" id="UP001150942">
    <property type="component" value="Unassembled WGS sequence"/>
</dbReference>
<comment type="caution">
    <text evidence="1">The sequence shown here is derived from an EMBL/GenBank/DDBJ whole genome shotgun (WGS) entry which is preliminary data.</text>
</comment>
<organism evidence="1 2">
    <name type="scientific">Penicillium cf. viridicatum</name>
    <dbReference type="NCBI Taxonomy" id="2972119"/>
    <lineage>
        <taxon>Eukaryota</taxon>
        <taxon>Fungi</taxon>
        <taxon>Dikarya</taxon>
        <taxon>Ascomycota</taxon>
        <taxon>Pezizomycotina</taxon>
        <taxon>Eurotiomycetes</taxon>
        <taxon>Eurotiomycetidae</taxon>
        <taxon>Eurotiales</taxon>
        <taxon>Aspergillaceae</taxon>
        <taxon>Penicillium</taxon>
    </lineage>
</organism>
<reference evidence="1" key="2">
    <citation type="journal article" date="2023" name="IMA Fungus">
        <title>Comparative genomic study of the Penicillium genus elucidates a diverse pangenome and 15 lateral gene transfer events.</title>
        <authorList>
            <person name="Petersen C."/>
            <person name="Sorensen T."/>
            <person name="Nielsen M.R."/>
            <person name="Sondergaard T.E."/>
            <person name="Sorensen J.L."/>
            <person name="Fitzpatrick D.A."/>
            <person name="Frisvad J.C."/>
            <person name="Nielsen K.L."/>
        </authorList>
    </citation>
    <scope>NUCLEOTIDE SEQUENCE</scope>
    <source>
        <strain evidence="1">IBT 20477</strain>
    </source>
</reference>
<sequence length="72" mass="8103">MSRDGISFGWSWMWGKRDGAKPPKIPLPPAEMLRSRESKMVPFWHRSDLNSRVAAGPLLYQRGVPGVALIRG</sequence>
<reference evidence="1" key="1">
    <citation type="submission" date="2022-11" db="EMBL/GenBank/DDBJ databases">
        <authorList>
            <person name="Petersen C."/>
        </authorList>
    </citation>
    <scope>NUCLEOTIDE SEQUENCE</scope>
    <source>
        <strain evidence="1">IBT 20477</strain>
    </source>
</reference>
<dbReference type="AlphaFoldDB" id="A0A9W9M7P6"/>
<dbReference type="EMBL" id="JAPQKQ010000006">
    <property type="protein sequence ID" value="KAJ5192325.1"/>
    <property type="molecule type" value="Genomic_DNA"/>
</dbReference>
<evidence type="ECO:0000313" key="2">
    <source>
        <dbReference type="Proteomes" id="UP001150942"/>
    </source>
</evidence>
<name>A0A9W9M7P6_9EURO</name>
<gene>
    <name evidence="1" type="ORF">N7449_008467</name>
</gene>
<protein>
    <submittedName>
        <fullName evidence="1">Uncharacterized protein</fullName>
    </submittedName>
</protein>
<accession>A0A9W9M7P6</accession>
<proteinExistence type="predicted"/>